<dbReference type="Proteomes" id="UP000708208">
    <property type="component" value="Unassembled WGS sequence"/>
</dbReference>
<dbReference type="EMBL" id="CAJVCH010528453">
    <property type="protein sequence ID" value="CAG7823121.1"/>
    <property type="molecule type" value="Genomic_DNA"/>
</dbReference>
<feature type="non-terminal residue" evidence="1">
    <location>
        <position position="1"/>
    </location>
</feature>
<organism evidence="1 2">
    <name type="scientific">Allacma fusca</name>
    <dbReference type="NCBI Taxonomy" id="39272"/>
    <lineage>
        <taxon>Eukaryota</taxon>
        <taxon>Metazoa</taxon>
        <taxon>Ecdysozoa</taxon>
        <taxon>Arthropoda</taxon>
        <taxon>Hexapoda</taxon>
        <taxon>Collembola</taxon>
        <taxon>Symphypleona</taxon>
        <taxon>Sminthuridae</taxon>
        <taxon>Allacma</taxon>
    </lineage>
</organism>
<accession>A0A8J2PQ10</accession>
<name>A0A8J2PQ10_9HEXA</name>
<reference evidence="1" key="1">
    <citation type="submission" date="2021-06" db="EMBL/GenBank/DDBJ databases">
        <authorList>
            <person name="Hodson N. C."/>
            <person name="Mongue J. A."/>
            <person name="Jaron S. K."/>
        </authorList>
    </citation>
    <scope>NUCLEOTIDE SEQUENCE</scope>
</reference>
<sequence length="71" mass="8022">KPIDLKNDGYNPKDDRHGMVVPAISLATTFEYDDVDKHRFLQRAKIGGRQAPKNYIAIILSQCAPNNQKLL</sequence>
<dbReference type="AlphaFoldDB" id="A0A8J2PQ10"/>
<gene>
    <name evidence="1" type="ORF">AFUS01_LOCUS33357</name>
</gene>
<comment type="caution">
    <text evidence="1">The sequence shown here is derived from an EMBL/GenBank/DDBJ whole genome shotgun (WGS) entry which is preliminary data.</text>
</comment>
<proteinExistence type="predicted"/>
<protein>
    <submittedName>
        <fullName evidence="1">Uncharacterized protein</fullName>
    </submittedName>
</protein>
<keyword evidence="2" id="KW-1185">Reference proteome</keyword>
<evidence type="ECO:0000313" key="1">
    <source>
        <dbReference type="EMBL" id="CAG7823121.1"/>
    </source>
</evidence>
<evidence type="ECO:0000313" key="2">
    <source>
        <dbReference type="Proteomes" id="UP000708208"/>
    </source>
</evidence>